<dbReference type="AlphaFoldDB" id="A0A7Y4LBB9"/>
<accession>A0A7Y4LBB9</accession>
<sequence length="79" mass="9228">MSRSYRKNPIVGYSCAESEKKDKQLANRKFRRRAKVAILAGREPPVRMREVVCVWSFAKDGKQYCSKETIKAYPSIMRK</sequence>
<dbReference type="Proteomes" id="UP000541421">
    <property type="component" value="Unassembled WGS sequence"/>
</dbReference>
<organism evidence="1 2">
    <name type="scientific">Pelistega europaea</name>
    <dbReference type="NCBI Taxonomy" id="106147"/>
    <lineage>
        <taxon>Bacteria</taxon>
        <taxon>Pseudomonadati</taxon>
        <taxon>Pseudomonadota</taxon>
        <taxon>Betaproteobacteria</taxon>
        <taxon>Burkholderiales</taxon>
        <taxon>Alcaligenaceae</taxon>
        <taxon>Pelistega</taxon>
    </lineage>
</organism>
<name>A0A7Y4LBB9_9BURK</name>
<comment type="caution">
    <text evidence="1">The sequence shown here is derived from an EMBL/GenBank/DDBJ whole genome shotgun (WGS) entry which is preliminary data.</text>
</comment>
<gene>
    <name evidence="1" type="ORF">HKX40_09555</name>
</gene>
<dbReference type="EMBL" id="JABGBO010000011">
    <property type="protein sequence ID" value="NOL50372.1"/>
    <property type="molecule type" value="Genomic_DNA"/>
</dbReference>
<protein>
    <submittedName>
        <fullName evidence="1">Uncharacterized protein</fullName>
    </submittedName>
</protein>
<dbReference type="RefSeq" id="WP_171589355.1">
    <property type="nucleotide sequence ID" value="NZ_JABGBO010000011.1"/>
</dbReference>
<evidence type="ECO:0000313" key="2">
    <source>
        <dbReference type="Proteomes" id="UP000541421"/>
    </source>
</evidence>
<evidence type="ECO:0000313" key="1">
    <source>
        <dbReference type="EMBL" id="NOL50372.1"/>
    </source>
</evidence>
<keyword evidence="2" id="KW-1185">Reference proteome</keyword>
<proteinExistence type="predicted"/>
<reference evidence="1 2" key="1">
    <citation type="submission" date="2020-05" db="EMBL/GenBank/DDBJ databases">
        <authorList>
            <person name="Niu N."/>
        </authorList>
    </citation>
    <scope>NUCLEOTIDE SEQUENCE [LARGE SCALE GENOMIC DNA]</scope>
    <source>
        <strain evidence="1 2">LMG10982</strain>
    </source>
</reference>